<evidence type="ECO:0000313" key="3">
    <source>
        <dbReference type="Proteomes" id="UP000245168"/>
    </source>
</evidence>
<dbReference type="EMBL" id="QEXV01000003">
    <property type="protein sequence ID" value="PWE17467.1"/>
    <property type="molecule type" value="Genomic_DNA"/>
</dbReference>
<accession>A0A2U2BU00</accession>
<keyword evidence="1" id="KW-0812">Transmembrane</keyword>
<protein>
    <submittedName>
        <fullName evidence="2">Uncharacterized protein</fullName>
    </submittedName>
</protein>
<evidence type="ECO:0000313" key="2">
    <source>
        <dbReference type="EMBL" id="PWE17467.1"/>
    </source>
</evidence>
<name>A0A2U2BU00_9PROT</name>
<feature type="transmembrane region" description="Helical" evidence="1">
    <location>
        <begin position="72"/>
        <end position="96"/>
    </location>
</feature>
<gene>
    <name evidence="2" type="ORF">DDZ18_07250</name>
</gene>
<keyword evidence="3" id="KW-1185">Reference proteome</keyword>
<comment type="caution">
    <text evidence="2">The sequence shown here is derived from an EMBL/GenBank/DDBJ whole genome shotgun (WGS) entry which is preliminary data.</text>
</comment>
<keyword evidence="1" id="KW-1133">Transmembrane helix</keyword>
<reference evidence="3" key="1">
    <citation type="submission" date="2018-05" db="EMBL/GenBank/DDBJ databases">
        <authorList>
            <person name="Liu B.-T."/>
        </authorList>
    </citation>
    <scope>NUCLEOTIDE SEQUENCE [LARGE SCALE GENOMIC DNA]</scope>
    <source>
        <strain evidence="3">WD6-1</strain>
    </source>
</reference>
<keyword evidence="1" id="KW-0472">Membrane</keyword>
<proteinExistence type="predicted"/>
<dbReference type="AlphaFoldDB" id="A0A2U2BU00"/>
<evidence type="ECO:0000256" key="1">
    <source>
        <dbReference type="SAM" id="Phobius"/>
    </source>
</evidence>
<dbReference type="RefSeq" id="WP_109252698.1">
    <property type="nucleotide sequence ID" value="NZ_QEXV01000003.1"/>
</dbReference>
<sequence length="99" mass="10933">MGLAYMRQRASEEEDGALDDKIQLESPRFGGEMTFTRGRVLQYVEECAEEYEEAKRDEESRKERSARRHDRLFNFGGAFLGAAVGAAGAIVAALIVSSG</sequence>
<dbReference type="Proteomes" id="UP000245168">
    <property type="component" value="Unassembled WGS sequence"/>
</dbReference>
<organism evidence="2 3">
    <name type="scientific">Marinicauda salina</name>
    <dbReference type="NCBI Taxonomy" id="2135793"/>
    <lineage>
        <taxon>Bacteria</taxon>
        <taxon>Pseudomonadati</taxon>
        <taxon>Pseudomonadota</taxon>
        <taxon>Alphaproteobacteria</taxon>
        <taxon>Maricaulales</taxon>
        <taxon>Maricaulaceae</taxon>
        <taxon>Marinicauda</taxon>
    </lineage>
</organism>